<dbReference type="InterPro" id="IPR001672">
    <property type="entry name" value="G6P_Isomerase"/>
</dbReference>
<evidence type="ECO:0000256" key="1">
    <source>
        <dbReference type="ARBA" id="ARBA00022432"/>
    </source>
</evidence>
<proteinExistence type="predicted"/>
<evidence type="ECO:0000256" key="2">
    <source>
        <dbReference type="ARBA" id="ARBA00023152"/>
    </source>
</evidence>
<dbReference type="PROSITE" id="PS51463">
    <property type="entry name" value="P_GLUCOSE_ISOMERASE_3"/>
    <property type="match status" value="1"/>
</dbReference>
<evidence type="ECO:0000256" key="3">
    <source>
        <dbReference type="ARBA" id="ARBA00023235"/>
    </source>
</evidence>
<reference evidence="4" key="1">
    <citation type="submission" date="2020-05" db="EMBL/GenBank/DDBJ databases">
        <authorList>
            <person name="Chiriac C."/>
            <person name="Salcher M."/>
            <person name="Ghai R."/>
            <person name="Kavagutti S V."/>
        </authorList>
    </citation>
    <scope>NUCLEOTIDE SEQUENCE</scope>
</reference>
<dbReference type="SUPFAM" id="SSF53697">
    <property type="entry name" value="SIS domain"/>
    <property type="match status" value="1"/>
</dbReference>
<dbReference type="InterPro" id="IPR046348">
    <property type="entry name" value="SIS_dom_sf"/>
</dbReference>
<gene>
    <name evidence="4" type="ORF">UFOPK2162_00183</name>
</gene>
<dbReference type="GO" id="GO:0051156">
    <property type="term" value="P:glucose 6-phosphate metabolic process"/>
    <property type="evidence" value="ECO:0007669"/>
    <property type="project" value="TreeGrafter"/>
</dbReference>
<dbReference type="Gene3D" id="3.40.50.10490">
    <property type="entry name" value="Glucose-6-phosphate isomerase like protein, domain 1"/>
    <property type="match status" value="3"/>
</dbReference>
<keyword evidence="2" id="KW-0324">Glycolysis</keyword>
<keyword evidence="1" id="KW-0312">Gluconeogenesis</keyword>
<dbReference type="AlphaFoldDB" id="A0A6J6JKM2"/>
<accession>A0A6J6JKM2</accession>
<dbReference type="PANTHER" id="PTHR11469">
    <property type="entry name" value="GLUCOSE-6-PHOSPHATE ISOMERASE"/>
    <property type="match status" value="1"/>
</dbReference>
<dbReference type="EMBL" id="CAEZVZ010000014">
    <property type="protein sequence ID" value="CAB4637867.1"/>
    <property type="molecule type" value="Genomic_DNA"/>
</dbReference>
<dbReference type="GO" id="GO:0006094">
    <property type="term" value="P:gluconeogenesis"/>
    <property type="evidence" value="ECO:0007669"/>
    <property type="project" value="UniProtKB-KW"/>
</dbReference>
<dbReference type="GO" id="GO:0006096">
    <property type="term" value="P:glycolytic process"/>
    <property type="evidence" value="ECO:0007669"/>
    <property type="project" value="UniProtKB-KW"/>
</dbReference>
<evidence type="ECO:0000313" key="4">
    <source>
        <dbReference type="EMBL" id="CAB4637867.1"/>
    </source>
</evidence>
<keyword evidence="3" id="KW-0413">Isomerase</keyword>
<dbReference type="GO" id="GO:0048029">
    <property type="term" value="F:monosaccharide binding"/>
    <property type="evidence" value="ECO:0007669"/>
    <property type="project" value="TreeGrafter"/>
</dbReference>
<dbReference type="GO" id="GO:0005829">
    <property type="term" value="C:cytosol"/>
    <property type="evidence" value="ECO:0007669"/>
    <property type="project" value="TreeGrafter"/>
</dbReference>
<organism evidence="4">
    <name type="scientific">freshwater metagenome</name>
    <dbReference type="NCBI Taxonomy" id="449393"/>
    <lineage>
        <taxon>unclassified sequences</taxon>
        <taxon>metagenomes</taxon>
        <taxon>ecological metagenomes</taxon>
    </lineage>
</organism>
<protein>
    <submittedName>
        <fullName evidence="4">Unannotated protein</fullName>
    </submittedName>
</protein>
<name>A0A6J6JKM2_9ZZZZ</name>
<dbReference type="GO" id="GO:0097367">
    <property type="term" value="F:carbohydrate derivative binding"/>
    <property type="evidence" value="ECO:0007669"/>
    <property type="project" value="InterPro"/>
</dbReference>
<dbReference type="PANTHER" id="PTHR11469:SF1">
    <property type="entry name" value="GLUCOSE-6-PHOSPHATE ISOMERASE"/>
    <property type="match status" value="1"/>
</dbReference>
<dbReference type="GO" id="GO:0004347">
    <property type="term" value="F:glucose-6-phosphate isomerase activity"/>
    <property type="evidence" value="ECO:0007669"/>
    <property type="project" value="InterPro"/>
</dbReference>
<dbReference type="Pfam" id="PF00342">
    <property type="entry name" value="PGI"/>
    <property type="match status" value="1"/>
</dbReference>
<sequence length="511" mass="54004">MRLSGESLARIDRTSDLYKQLAVVHNKIAVKDSSTWGPDAAAEAAIRLNWVDLPETSRSLLVEIDALAARFRDIKTIVLAGMGGSSLAPEVIANSFGQELFILDSTDPNYLAHVINGDLATTLVVVSSKSGSTIETASARAVFAAAFAAAGLALHEHMVVVTDPGSPLDLDARQHGLSVVNADPHVGGRFSALSAFGLVPSALAGVDISLLLDAASDCKREFLADPSLALDVAWLLTTQSEQYVAFIDAGSGLPGLSDWIEQLVAESTGKSGVGRLPIAVESVEGASIGGAFTVAFSECAADLVVQGELGEHFIFWEWVTALVGAALEIDPFNQPNVTEAKNATSTLLKEWGGTLPKLTADSVDGAVEIFGAGKSLHDSLAQFCNGVAADGYISIHAYLDRRDDVALVELRRILSEKTGRPVTFGWGPRFLHSTGQFHKGGQQNGSFLQITGDTTSDFDIPGSGFSFATLLMAQALGDNRALGQRKFPLLRLHLQDRSAGISHILNSARSL</sequence>